<gene>
    <name evidence="1" type="ORF">C8A04DRAFT_30283</name>
</gene>
<accession>A0AAN6UZY0</accession>
<keyword evidence="2" id="KW-1185">Reference proteome</keyword>
<dbReference type="Proteomes" id="UP001302676">
    <property type="component" value="Unassembled WGS sequence"/>
</dbReference>
<protein>
    <submittedName>
        <fullName evidence="1">Uncharacterized protein</fullName>
    </submittedName>
</protein>
<name>A0AAN6UZY0_9PEZI</name>
<proteinExistence type="predicted"/>
<organism evidence="1 2">
    <name type="scientific">Dichotomopilus funicola</name>
    <dbReference type="NCBI Taxonomy" id="1934379"/>
    <lineage>
        <taxon>Eukaryota</taxon>
        <taxon>Fungi</taxon>
        <taxon>Dikarya</taxon>
        <taxon>Ascomycota</taxon>
        <taxon>Pezizomycotina</taxon>
        <taxon>Sordariomycetes</taxon>
        <taxon>Sordariomycetidae</taxon>
        <taxon>Sordariales</taxon>
        <taxon>Chaetomiaceae</taxon>
        <taxon>Dichotomopilus</taxon>
    </lineage>
</organism>
<reference evidence="1" key="1">
    <citation type="journal article" date="2023" name="Mol. Phylogenet. Evol.">
        <title>Genome-scale phylogeny and comparative genomics of the fungal order Sordariales.</title>
        <authorList>
            <person name="Hensen N."/>
            <person name="Bonometti L."/>
            <person name="Westerberg I."/>
            <person name="Brannstrom I.O."/>
            <person name="Guillou S."/>
            <person name="Cros-Aarteil S."/>
            <person name="Calhoun S."/>
            <person name="Haridas S."/>
            <person name="Kuo A."/>
            <person name="Mondo S."/>
            <person name="Pangilinan J."/>
            <person name="Riley R."/>
            <person name="LaButti K."/>
            <person name="Andreopoulos B."/>
            <person name="Lipzen A."/>
            <person name="Chen C."/>
            <person name="Yan M."/>
            <person name="Daum C."/>
            <person name="Ng V."/>
            <person name="Clum A."/>
            <person name="Steindorff A."/>
            <person name="Ohm R.A."/>
            <person name="Martin F."/>
            <person name="Silar P."/>
            <person name="Natvig D.O."/>
            <person name="Lalanne C."/>
            <person name="Gautier V."/>
            <person name="Ament-Velasquez S.L."/>
            <person name="Kruys A."/>
            <person name="Hutchinson M.I."/>
            <person name="Powell A.J."/>
            <person name="Barry K."/>
            <person name="Miller A.N."/>
            <person name="Grigoriev I.V."/>
            <person name="Debuchy R."/>
            <person name="Gladieux P."/>
            <person name="Hiltunen Thoren M."/>
            <person name="Johannesson H."/>
        </authorList>
    </citation>
    <scope>NUCLEOTIDE SEQUENCE</scope>
    <source>
        <strain evidence="1">CBS 141.50</strain>
    </source>
</reference>
<evidence type="ECO:0000313" key="1">
    <source>
        <dbReference type="EMBL" id="KAK4142165.1"/>
    </source>
</evidence>
<dbReference type="EMBL" id="MU853601">
    <property type="protein sequence ID" value="KAK4142165.1"/>
    <property type="molecule type" value="Genomic_DNA"/>
</dbReference>
<comment type="caution">
    <text evidence="1">The sequence shown here is derived from an EMBL/GenBank/DDBJ whole genome shotgun (WGS) entry which is preliminary data.</text>
</comment>
<dbReference type="AlphaFoldDB" id="A0AAN6UZY0"/>
<evidence type="ECO:0000313" key="2">
    <source>
        <dbReference type="Proteomes" id="UP001302676"/>
    </source>
</evidence>
<dbReference type="GeneID" id="87817936"/>
<dbReference type="RefSeq" id="XP_062635536.1">
    <property type="nucleotide sequence ID" value="XM_062781323.1"/>
</dbReference>
<reference evidence="1" key="2">
    <citation type="submission" date="2023-05" db="EMBL/GenBank/DDBJ databases">
        <authorList>
            <consortium name="Lawrence Berkeley National Laboratory"/>
            <person name="Steindorff A."/>
            <person name="Hensen N."/>
            <person name="Bonometti L."/>
            <person name="Westerberg I."/>
            <person name="Brannstrom I.O."/>
            <person name="Guillou S."/>
            <person name="Cros-Aarteil S."/>
            <person name="Calhoun S."/>
            <person name="Haridas S."/>
            <person name="Kuo A."/>
            <person name="Mondo S."/>
            <person name="Pangilinan J."/>
            <person name="Riley R."/>
            <person name="Labutti K."/>
            <person name="Andreopoulos B."/>
            <person name="Lipzen A."/>
            <person name="Chen C."/>
            <person name="Yanf M."/>
            <person name="Daum C."/>
            <person name="Ng V."/>
            <person name="Clum A."/>
            <person name="Ohm R."/>
            <person name="Martin F."/>
            <person name="Silar P."/>
            <person name="Natvig D."/>
            <person name="Lalanne C."/>
            <person name="Gautier V."/>
            <person name="Ament-Velasquez S.L."/>
            <person name="Kruys A."/>
            <person name="Hutchinson M.I."/>
            <person name="Powell A.J."/>
            <person name="Barry K."/>
            <person name="Miller A.N."/>
            <person name="Grigoriev I.V."/>
            <person name="Debuchy R."/>
            <person name="Gladieux P."/>
            <person name="Thoren M.H."/>
            <person name="Johannesson H."/>
        </authorList>
    </citation>
    <scope>NUCLEOTIDE SEQUENCE</scope>
    <source>
        <strain evidence="1">CBS 141.50</strain>
    </source>
</reference>
<sequence>MCLDIYIRYTCGHQTYKHGGCPFSSVDRFIEWPRVPLSGEGDGYPFEPADGCHWRDASSYSVEELRCHDCISADLSIGDGKLCFWELPQGLQERLLKEMPSSDRILVATRTDSFARFSEIHGTKSMARDFWRHLEGYRLPRRSSGEEEDKSPQIQDWGLEEYIEGRDIGAAAGRGDAEGLVTLGDAGEEYSVEEEGEWGRAEDLTGQVLALYIALG</sequence>